<keyword evidence="7 9" id="KW-0675">Receptor</keyword>
<feature type="transmembrane region" description="Helical" evidence="11">
    <location>
        <begin position="363"/>
        <end position="382"/>
    </location>
</feature>
<evidence type="ECO:0000256" key="3">
    <source>
        <dbReference type="ARBA" id="ARBA00022692"/>
    </source>
</evidence>
<dbReference type="EMBL" id="CP111021">
    <property type="protein sequence ID" value="WAR15871.1"/>
    <property type="molecule type" value="Genomic_DNA"/>
</dbReference>
<evidence type="ECO:0000256" key="11">
    <source>
        <dbReference type="SAM" id="Phobius"/>
    </source>
</evidence>
<protein>
    <submittedName>
        <fullName evidence="13">SER2-like protein</fullName>
    </submittedName>
</protein>
<evidence type="ECO:0000256" key="7">
    <source>
        <dbReference type="ARBA" id="ARBA00023170"/>
    </source>
</evidence>
<dbReference type="PANTHER" id="PTHR24248">
    <property type="entry name" value="ADRENERGIC RECEPTOR-RELATED G-PROTEIN COUPLED RECEPTOR"/>
    <property type="match status" value="1"/>
</dbReference>
<dbReference type="InterPro" id="IPR017452">
    <property type="entry name" value="GPCR_Rhodpsn_7TM"/>
</dbReference>
<evidence type="ECO:0000313" key="14">
    <source>
        <dbReference type="Proteomes" id="UP001164746"/>
    </source>
</evidence>
<evidence type="ECO:0000256" key="4">
    <source>
        <dbReference type="ARBA" id="ARBA00022989"/>
    </source>
</evidence>
<comment type="similarity">
    <text evidence="9">Belongs to the G-protein coupled receptor 1 family.</text>
</comment>
<evidence type="ECO:0000256" key="6">
    <source>
        <dbReference type="ARBA" id="ARBA00023136"/>
    </source>
</evidence>
<feature type="domain" description="G-protein coupled receptors family 1 profile" evidence="12">
    <location>
        <begin position="60"/>
        <end position="415"/>
    </location>
</feature>
<feature type="region of interest" description="Disordered" evidence="10">
    <location>
        <begin position="255"/>
        <end position="275"/>
    </location>
</feature>
<evidence type="ECO:0000256" key="2">
    <source>
        <dbReference type="ARBA" id="ARBA00022475"/>
    </source>
</evidence>
<proteinExistence type="inferred from homology"/>
<dbReference type="SMART" id="SM01381">
    <property type="entry name" value="7TM_GPCR_Srsx"/>
    <property type="match status" value="1"/>
</dbReference>
<dbReference type="PROSITE" id="PS50262">
    <property type="entry name" value="G_PROTEIN_RECEP_F1_2"/>
    <property type="match status" value="1"/>
</dbReference>
<dbReference type="Gene3D" id="1.20.1070.10">
    <property type="entry name" value="Rhodopsin 7-helix transmembrane proteins"/>
    <property type="match status" value="2"/>
</dbReference>
<evidence type="ECO:0000313" key="13">
    <source>
        <dbReference type="EMBL" id="WAR15871.1"/>
    </source>
</evidence>
<evidence type="ECO:0000256" key="5">
    <source>
        <dbReference type="ARBA" id="ARBA00023040"/>
    </source>
</evidence>
<accession>A0ABY7F488</accession>
<keyword evidence="2" id="KW-1003">Cell membrane</keyword>
<evidence type="ECO:0000259" key="12">
    <source>
        <dbReference type="PROSITE" id="PS50262"/>
    </source>
</evidence>
<dbReference type="Pfam" id="PF00001">
    <property type="entry name" value="7tm_1"/>
    <property type="match status" value="1"/>
</dbReference>
<name>A0ABY7F488_MYAAR</name>
<evidence type="ECO:0000256" key="10">
    <source>
        <dbReference type="SAM" id="MobiDB-lite"/>
    </source>
</evidence>
<keyword evidence="14" id="KW-1185">Reference proteome</keyword>
<reference evidence="13" key="1">
    <citation type="submission" date="2022-11" db="EMBL/GenBank/DDBJ databases">
        <title>Centuries of genome instability and evolution in soft-shell clam transmissible cancer (bioRxiv).</title>
        <authorList>
            <person name="Hart S.F.M."/>
            <person name="Yonemitsu M.A."/>
            <person name="Giersch R.M."/>
            <person name="Beal B.F."/>
            <person name="Arriagada G."/>
            <person name="Davis B.W."/>
            <person name="Ostrander E.A."/>
            <person name="Goff S.P."/>
            <person name="Metzger M.J."/>
        </authorList>
    </citation>
    <scope>NUCLEOTIDE SEQUENCE</scope>
    <source>
        <strain evidence="13">MELC-2E11</strain>
        <tissue evidence="13">Siphon/mantle</tissue>
    </source>
</reference>
<keyword evidence="8 9" id="KW-0807">Transducer</keyword>
<dbReference type="PRINTS" id="PR00237">
    <property type="entry name" value="GPCRRHODOPSN"/>
</dbReference>
<feature type="transmembrane region" description="Helical" evidence="11">
    <location>
        <begin position="80"/>
        <end position="99"/>
    </location>
</feature>
<feature type="transmembrane region" description="Helical" evidence="11">
    <location>
        <begin position="147"/>
        <end position="163"/>
    </location>
</feature>
<dbReference type="PANTHER" id="PTHR24248:SF120">
    <property type="entry name" value="G-PROTEIN COUPLED RECEPTORS FAMILY 1 PROFILE DOMAIN-CONTAINING PROTEIN"/>
    <property type="match status" value="1"/>
</dbReference>
<sequence>MLWYSARFLYDSYSLQTTFTMNGTICNGTCNTEANKVEITFGKILVGVLLYIIVIITVIGNILVLLAIKFRKCLRTTFNYYIVNLAITDVAVAVSAMSFKATQAFYGTYWPFGEFMWMTFVSVFTLILISLDRFWSVTWIQHYRQHHSKRLLMLALWVPPWLSDRLRHSKPGECYWNPALNVEFVFIIATLGHHGPFLVLIFCYSRVYAFMKRRGVGLLKTNKVRSSSIRNINMTEKFSDTCYVNSVVPEGSQCNTGNLSAQQEQRASGMTKQASTSKDKSGIFIVEASNLLTVPSHFKHYTNITSNCERKTNESLKGDEHSEHFQSARTTSLSVDPIDQNSTQTVSRRIKHRNVKDKRVFKTLTYIVIGYVILWLPFHVVFDISIVYPGLVPEAIIETVFWMTYLNSTLNPFLYNFSCPVFKEAFYSILCVRHR</sequence>
<gene>
    <name evidence="13" type="ORF">MAR_030465</name>
</gene>
<keyword evidence="3 9" id="KW-0812">Transmembrane</keyword>
<evidence type="ECO:0000256" key="9">
    <source>
        <dbReference type="RuleBase" id="RU000688"/>
    </source>
</evidence>
<comment type="subcellular location">
    <subcellularLocation>
        <location evidence="1">Cell membrane</location>
        <topology evidence="1">Multi-pass membrane protein</topology>
    </subcellularLocation>
</comment>
<organism evidence="13 14">
    <name type="scientific">Mya arenaria</name>
    <name type="common">Soft-shell clam</name>
    <dbReference type="NCBI Taxonomy" id="6604"/>
    <lineage>
        <taxon>Eukaryota</taxon>
        <taxon>Metazoa</taxon>
        <taxon>Spiralia</taxon>
        <taxon>Lophotrochozoa</taxon>
        <taxon>Mollusca</taxon>
        <taxon>Bivalvia</taxon>
        <taxon>Autobranchia</taxon>
        <taxon>Heteroconchia</taxon>
        <taxon>Euheterodonta</taxon>
        <taxon>Imparidentia</taxon>
        <taxon>Neoheterodontei</taxon>
        <taxon>Myida</taxon>
        <taxon>Myoidea</taxon>
        <taxon>Myidae</taxon>
        <taxon>Mya</taxon>
    </lineage>
</organism>
<dbReference type="PROSITE" id="PS00237">
    <property type="entry name" value="G_PROTEIN_RECEP_F1_1"/>
    <property type="match status" value="1"/>
</dbReference>
<feature type="transmembrane region" description="Helical" evidence="11">
    <location>
        <begin position="115"/>
        <end position="135"/>
    </location>
</feature>
<dbReference type="SUPFAM" id="SSF81321">
    <property type="entry name" value="Family A G protein-coupled receptor-like"/>
    <property type="match status" value="1"/>
</dbReference>
<feature type="transmembrane region" description="Helical" evidence="11">
    <location>
        <begin position="44"/>
        <end position="68"/>
    </location>
</feature>
<feature type="transmembrane region" description="Helical" evidence="11">
    <location>
        <begin position="183"/>
        <end position="204"/>
    </location>
</feature>
<evidence type="ECO:0000256" key="1">
    <source>
        <dbReference type="ARBA" id="ARBA00004651"/>
    </source>
</evidence>
<evidence type="ECO:0000256" key="8">
    <source>
        <dbReference type="ARBA" id="ARBA00023224"/>
    </source>
</evidence>
<dbReference type="Proteomes" id="UP001164746">
    <property type="component" value="Chromosome 10"/>
</dbReference>
<keyword evidence="4 11" id="KW-1133">Transmembrane helix</keyword>
<keyword evidence="6 11" id="KW-0472">Membrane</keyword>
<keyword evidence="5 9" id="KW-0297">G-protein coupled receptor</keyword>
<dbReference type="InterPro" id="IPR000276">
    <property type="entry name" value="GPCR_Rhodpsn"/>
</dbReference>